<evidence type="ECO:0000256" key="2">
    <source>
        <dbReference type="ARBA" id="ARBA00022771"/>
    </source>
</evidence>
<keyword evidence="1" id="KW-0479">Metal-binding</keyword>
<dbReference type="InterPro" id="IPR013083">
    <property type="entry name" value="Znf_RING/FYVE/PHD"/>
</dbReference>
<evidence type="ECO:0000313" key="7">
    <source>
        <dbReference type="Proteomes" id="UP001152523"/>
    </source>
</evidence>
<proteinExistence type="predicted"/>
<dbReference type="Gene3D" id="3.30.40.10">
    <property type="entry name" value="Zinc/RING finger domain, C3HC4 (zinc finger)"/>
    <property type="match status" value="1"/>
</dbReference>
<name>A0AAV0C700_9ASTE</name>
<evidence type="ECO:0000256" key="3">
    <source>
        <dbReference type="ARBA" id="ARBA00022833"/>
    </source>
</evidence>
<protein>
    <recommendedName>
        <fullName evidence="5">RING-type domain-containing protein</fullName>
    </recommendedName>
</protein>
<dbReference type="SUPFAM" id="SSF57850">
    <property type="entry name" value="RING/U-box"/>
    <property type="match status" value="1"/>
</dbReference>
<dbReference type="Proteomes" id="UP001152523">
    <property type="component" value="Unassembled WGS sequence"/>
</dbReference>
<evidence type="ECO:0000256" key="4">
    <source>
        <dbReference type="PROSITE-ProRule" id="PRU00175"/>
    </source>
</evidence>
<keyword evidence="3" id="KW-0862">Zinc</keyword>
<dbReference type="AlphaFoldDB" id="A0AAV0C700"/>
<keyword evidence="2 4" id="KW-0863">Zinc-finger</keyword>
<dbReference type="EMBL" id="CAMAPF010000017">
    <property type="protein sequence ID" value="CAH9069902.1"/>
    <property type="molecule type" value="Genomic_DNA"/>
</dbReference>
<keyword evidence="7" id="KW-1185">Reference proteome</keyword>
<evidence type="ECO:0000259" key="5">
    <source>
        <dbReference type="PROSITE" id="PS50089"/>
    </source>
</evidence>
<gene>
    <name evidence="6" type="ORF">CEPIT_LOCUS3223</name>
</gene>
<dbReference type="InterPro" id="IPR018957">
    <property type="entry name" value="Znf_C3HC4_RING-type"/>
</dbReference>
<evidence type="ECO:0000313" key="6">
    <source>
        <dbReference type="EMBL" id="CAH9069902.1"/>
    </source>
</evidence>
<dbReference type="CDD" id="cd16448">
    <property type="entry name" value="RING-H2"/>
    <property type="match status" value="1"/>
</dbReference>
<organism evidence="6 7">
    <name type="scientific">Cuscuta epithymum</name>
    <dbReference type="NCBI Taxonomy" id="186058"/>
    <lineage>
        <taxon>Eukaryota</taxon>
        <taxon>Viridiplantae</taxon>
        <taxon>Streptophyta</taxon>
        <taxon>Embryophyta</taxon>
        <taxon>Tracheophyta</taxon>
        <taxon>Spermatophyta</taxon>
        <taxon>Magnoliopsida</taxon>
        <taxon>eudicotyledons</taxon>
        <taxon>Gunneridae</taxon>
        <taxon>Pentapetalae</taxon>
        <taxon>asterids</taxon>
        <taxon>lamiids</taxon>
        <taxon>Solanales</taxon>
        <taxon>Convolvulaceae</taxon>
        <taxon>Cuscuteae</taxon>
        <taxon>Cuscuta</taxon>
        <taxon>Cuscuta subgen. Cuscuta</taxon>
    </lineage>
</organism>
<comment type="caution">
    <text evidence="6">The sequence shown here is derived from an EMBL/GenBank/DDBJ whole genome shotgun (WGS) entry which is preliminary data.</text>
</comment>
<reference evidence="6" key="1">
    <citation type="submission" date="2022-07" db="EMBL/GenBank/DDBJ databases">
        <authorList>
            <person name="Macas J."/>
            <person name="Novak P."/>
            <person name="Neumann P."/>
        </authorList>
    </citation>
    <scope>NUCLEOTIDE SEQUENCE</scope>
</reference>
<dbReference type="SMART" id="SM00184">
    <property type="entry name" value="RING"/>
    <property type="match status" value="1"/>
</dbReference>
<dbReference type="Pfam" id="PF00097">
    <property type="entry name" value="zf-C3HC4"/>
    <property type="match status" value="1"/>
</dbReference>
<feature type="domain" description="RING-type" evidence="5">
    <location>
        <begin position="206"/>
        <end position="283"/>
    </location>
</feature>
<evidence type="ECO:0000256" key="1">
    <source>
        <dbReference type="ARBA" id="ARBA00022723"/>
    </source>
</evidence>
<dbReference type="InterPro" id="IPR001841">
    <property type="entry name" value="Znf_RING"/>
</dbReference>
<dbReference type="GO" id="GO:0008270">
    <property type="term" value="F:zinc ion binding"/>
    <property type="evidence" value="ECO:0007669"/>
    <property type="project" value="UniProtKB-KW"/>
</dbReference>
<accession>A0AAV0C700</accession>
<sequence length="314" mass="35786">MAVEYELLWELDIEEDGADLKKSSLARMYLDRTTSYSKTWWLDMKESDWNKQLMYRIEENVDVSGKCAENIELEKILRGGSAKEEEELTTLIADKVLSPLEPVVSLDGLKDLASVLVKGCRDRLILLINGNPNSNSKLFSIGVAVRIQLSVTLLLGAPTPYQDFLLQPEEEVFDPSSPMPLPIVVPDGYDFFQLGVGAKEDEGKTCAICFGKYEPQCLMIRLQCMDELFPNPKKHIHKESHKEAILLPCYHIFHAKCIAGWFKVPGYHSKHPETGYITCPLCRFGIPSRIYVLSLLHRFPLKLMRVEHLRMNVK</sequence>
<dbReference type="PROSITE" id="PS50089">
    <property type="entry name" value="ZF_RING_2"/>
    <property type="match status" value="1"/>
</dbReference>